<keyword evidence="2" id="KW-1185">Reference proteome</keyword>
<accession>L0NLR1</accession>
<proteinExistence type="predicted"/>
<protein>
    <submittedName>
        <fullName evidence="1">Uncharacterized protein</fullName>
    </submittedName>
</protein>
<dbReference type="EMBL" id="FO082820">
    <property type="protein sequence ID" value="CCF21844.1"/>
    <property type="molecule type" value="Genomic_DNA"/>
</dbReference>
<reference evidence="1 2" key="1">
    <citation type="journal article" date="2013" name="Genome Biol. Evol.">
        <title>Life in an arsenic-containing gold mine: genome and physiology of the autotrophic arsenite-oxidizing bacterium rhizobium sp. NT-26.</title>
        <authorList>
            <person name="Andres J."/>
            <person name="Arsene-Ploetze F."/>
            <person name="Barbe V."/>
            <person name="Brochier-Armanet C."/>
            <person name="Cleiss-Arnold J."/>
            <person name="Coppee J.Y."/>
            <person name="Dillies M.A."/>
            <person name="Geist"/>
            <person name="L"/>
            <person name="Joublin A."/>
            <person name="Koechler S."/>
            <person name="Lassalle F."/>
            <person name="Marchal M."/>
            <person name="Medigue C."/>
            <person name="Muller D."/>
            <person name="Nesme X."/>
            <person name="Plewniak F."/>
            <person name="Proux C."/>
            <person name="Ramirez-Bahena M.H."/>
            <person name="Schenowitz C."/>
            <person name="Sismeiro O."/>
            <person name="Vallenet D."/>
            <person name="Santini J.M."/>
            <person name="Bertin P.N."/>
        </authorList>
    </citation>
    <scope>NUCLEOTIDE SEQUENCE [LARGE SCALE GENOMIC DNA]</scope>
    <source>
        <strain evidence="1 2">NT-26</strain>
    </source>
</reference>
<sequence>MDVARGERYYFIWQSSDQDVVVELRIEPPIGVRLNDMKAAGNSDVVPSVREDIVNFLETQKIPDLPSWEDYLLEDLDSHYGEEFLKSWEQLRTDGHAELCQQL</sequence>
<gene>
    <name evidence="1" type="ORF">NT26_4122</name>
</gene>
<organism evidence="1 2">
    <name type="scientific">Pseudorhizobium banfieldiae</name>
    <dbReference type="NCBI Taxonomy" id="1125847"/>
    <lineage>
        <taxon>Bacteria</taxon>
        <taxon>Pseudomonadati</taxon>
        <taxon>Pseudomonadota</taxon>
        <taxon>Alphaproteobacteria</taxon>
        <taxon>Hyphomicrobiales</taxon>
        <taxon>Rhizobiaceae</taxon>
        <taxon>Rhizobium/Agrobacterium group</taxon>
        <taxon>Pseudorhizobium</taxon>
    </lineage>
</organism>
<dbReference type="KEGG" id="rht:NT26_4122"/>
<name>L0NLR1_9HYPH</name>
<evidence type="ECO:0000313" key="1">
    <source>
        <dbReference type="EMBL" id="CCF21844.1"/>
    </source>
</evidence>
<dbReference type="Proteomes" id="UP000010792">
    <property type="component" value="Chromosome"/>
</dbReference>
<evidence type="ECO:0000313" key="2">
    <source>
        <dbReference type="Proteomes" id="UP000010792"/>
    </source>
</evidence>
<dbReference type="AlphaFoldDB" id="L0NLR1"/>